<dbReference type="SUPFAM" id="SSF48452">
    <property type="entry name" value="TPR-like"/>
    <property type="match status" value="1"/>
</dbReference>
<evidence type="ECO:0000256" key="1">
    <source>
        <dbReference type="SAM" id="MobiDB-lite"/>
    </source>
</evidence>
<accession>A0A381NUL1</accession>
<feature type="region of interest" description="Disordered" evidence="1">
    <location>
        <begin position="131"/>
        <end position="164"/>
    </location>
</feature>
<feature type="compositionally biased region" description="Basic and acidic residues" evidence="1">
    <location>
        <begin position="131"/>
        <end position="140"/>
    </location>
</feature>
<reference evidence="2" key="1">
    <citation type="submission" date="2018-05" db="EMBL/GenBank/DDBJ databases">
        <authorList>
            <person name="Lanie J.A."/>
            <person name="Ng W.-L."/>
            <person name="Kazmierczak K.M."/>
            <person name="Andrzejewski T.M."/>
            <person name="Davidsen T.M."/>
            <person name="Wayne K.J."/>
            <person name="Tettelin H."/>
            <person name="Glass J.I."/>
            <person name="Rusch D."/>
            <person name="Podicherti R."/>
            <person name="Tsui H.-C.T."/>
            <person name="Winkler M.E."/>
        </authorList>
    </citation>
    <scope>NUCLEOTIDE SEQUENCE</scope>
</reference>
<sequence>MDLKNQIELELYFADHFDTILFPVLADIYLSQEDYRRARKVCNIGLGYHENDASGRFVLAQVEKEDGNLKEAEKEIKHALKYSPDNIQAAIMLCEIQTVLGRSPSRLLTSWKKVLDLDPSNQTAKEFIEKVESENKDKTQQKKSPAKKPGKSAATTTKKPSESGESLNVSVRLATFTLVNVLKNQALFYQALEVLDLLEQKGEDPDMIRLERDAVKALIKTSEKKSK</sequence>
<organism evidence="2">
    <name type="scientific">marine metagenome</name>
    <dbReference type="NCBI Taxonomy" id="408172"/>
    <lineage>
        <taxon>unclassified sequences</taxon>
        <taxon>metagenomes</taxon>
        <taxon>ecological metagenomes</taxon>
    </lineage>
</organism>
<dbReference type="Gene3D" id="1.25.40.10">
    <property type="entry name" value="Tetratricopeptide repeat domain"/>
    <property type="match status" value="1"/>
</dbReference>
<dbReference type="AlphaFoldDB" id="A0A381NUL1"/>
<evidence type="ECO:0008006" key="3">
    <source>
        <dbReference type="Google" id="ProtNLM"/>
    </source>
</evidence>
<dbReference type="InterPro" id="IPR011990">
    <property type="entry name" value="TPR-like_helical_dom_sf"/>
</dbReference>
<protein>
    <recommendedName>
        <fullName evidence="3">Tetratricopeptide repeat protein</fullName>
    </recommendedName>
</protein>
<name>A0A381NUL1_9ZZZZ</name>
<evidence type="ECO:0000313" key="2">
    <source>
        <dbReference type="EMBL" id="SUZ58302.1"/>
    </source>
</evidence>
<gene>
    <name evidence="2" type="ORF">METZ01_LOCUS11156</name>
</gene>
<proteinExistence type="predicted"/>
<dbReference type="EMBL" id="UINC01000610">
    <property type="protein sequence ID" value="SUZ58302.1"/>
    <property type="molecule type" value="Genomic_DNA"/>
</dbReference>